<keyword evidence="6 8" id="KW-1133">Transmembrane helix</keyword>
<evidence type="ECO:0000256" key="2">
    <source>
        <dbReference type="ARBA" id="ARBA00004141"/>
    </source>
</evidence>
<dbReference type="EMBL" id="JAAAID010000392">
    <property type="protein sequence ID" value="KAG0018062.1"/>
    <property type="molecule type" value="Genomic_DNA"/>
</dbReference>
<evidence type="ECO:0000256" key="6">
    <source>
        <dbReference type="ARBA" id="ARBA00022989"/>
    </source>
</evidence>
<evidence type="ECO:0000256" key="9">
    <source>
        <dbReference type="SAM" id="MobiDB-lite"/>
    </source>
</evidence>
<evidence type="ECO:0000256" key="7">
    <source>
        <dbReference type="ARBA" id="ARBA00023136"/>
    </source>
</evidence>
<feature type="transmembrane region" description="Helical" evidence="8">
    <location>
        <begin position="255"/>
        <end position="274"/>
    </location>
</feature>
<evidence type="ECO:0000256" key="4">
    <source>
        <dbReference type="ARBA" id="ARBA00015388"/>
    </source>
</evidence>
<feature type="compositionally biased region" description="Low complexity" evidence="9">
    <location>
        <begin position="11"/>
        <end position="28"/>
    </location>
</feature>
<feature type="transmembrane region" description="Helical" evidence="8">
    <location>
        <begin position="425"/>
        <end position="449"/>
    </location>
</feature>
<keyword evidence="11" id="KW-1185">Reference proteome</keyword>
<name>A0A9P6T1J1_9FUNG</name>
<evidence type="ECO:0000256" key="1">
    <source>
        <dbReference type="ARBA" id="ARBA00002957"/>
    </source>
</evidence>
<feature type="transmembrane region" description="Helical" evidence="8">
    <location>
        <begin position="295"/>
        <end position="315"/>
    </location>
</feature>
<dbReference type="PANTHER" id="PTHR12385">
    <property type="entry name" value="CHOLINE TRANSPORTER-LIKE (SLC FAMILY 44)"/>
    <property type="match status" value="1"/>
</dbReference>
<dbReference type="GO" id="GO:0005886">
    <property type="term" value="C:plasma membrane"/>
    <property type="evidence" value="ECO:0007669"/>
    <property type="project" value="UniProtKB-SubCell"/>
</dbReference>
<feature type="transmembrane region" description="Helical" evidence="8">
    <location>
        <begin position="155"/>
        <end position="177"/>
    </location>
</feature>
<comment type="caution">
    <text evidence="10">The sequence shown here is derived from an EMBL/GenBank/DDBJ whole genome shotgun (WGS) entry which is preliminary data.</text>
</comment>
<dbReference type="Pfam" id="PF04515">
    <property type="entry name" value="Choline_transpo"/>
    <property type="match status" value="1"/>
</dbReference>
<feature type="transmembrane region" description="Helical" evidence="8">
    <location>
        <begin position="327"/>
        <end position="347"/>
    </location>
</feature>
<evidence type="ECO:0000256" key="5">
    <source>
        <dbReference type="ARBA" id="ARBA00022692"/>
    </source>
</evidence>
<feature type="transmembrane region" description="Helical" evidence="8">
    <location>
        <begin position="127"/>
        <end position="148"/>
    </location>
</feature>
<evidence type="ECO:0000313" key="11">
    <source>
        <dbReference type="Proteomes" id="UP000703661"/>
    </source>
</evidence>
<proteinExistence type="inferred from homology"/>
<gene>
    <name evidence="10" type="primary">PNS1_2</name>
    <name evidence="10" type="ORF">BGZ80_007602</name>
</gene>
<dbReference type="PANTHER" id="PTHR12385:SF4">
    <property type="entry name" value="PROTEIN PNS1"/>
    <property type="match status" value="1"/>
</dbReference>
<feature type="compositionally biased region" description="Pro residues" evidence="9">
    <location>
        <begin position="1"/>
        <end position="10"/>
    </location>
</feature>
<dbReference type="GO" id="GO:0022857">
    <property type="term" value="F:transmembrane transporter activity"/>
    <property type="evidence" value="ECO:0007669"/>
    <property type="project" value="UniProtKB-UniRule"/>
</dbReference>
<feature type="transmembrane region" description="Helical" evidence="8">
    <location>
        <begin position="389"/>
        <end position="413"/>
    </location>
</feature>
<comment type="function">
    <text evidence="1 8">Probably involved in transport through the plasma membrane.</text>
</comment>
<dbReference type="InterPro" id="IPR007603">
    <property type="entry name" value="Choline_transptr-like"/>
</dbReference>
<keyword evidence="7 8" id="KW-0472">Membrane</keyword>
<dbReference type="Proteomes" id="UP000703661">
    <property type="component" value="Unassembled WGS sequence"/>
</dbReference>
<evidence type="ECO:0000313" key="10">
    <source>
        <dbReference type="EMBL" id="KAG0018062.1"/>
    </source>
</evidence>
<feature type="compositionally biased region" description="Pro residues" evidence="9">
    <location>
        <begin position="29"/>
        <end position="39"/>
    </location>
</feature>
<dbReference type="AlphaFoldDB" id="A0A9P6T1J1"/>
<evidence type="ECO:0000256" key="3">
    <source>
        <dbReference type="ARBA" id="ARBA00007168"/>
    </source>
</evidence>
<protein>
    <recommendedName>
        <fullName evidence="4 8">Protein PNS1</fullName>
    </recommendedName>
</protein>
<reference evidence="10" key="1">
    <citation type="journal article" date="2020" name="Fungal Divers.">
        <title>Resolving the Mortierellaceae phylogeny through synthesis of multi-gene phylogenetics and phylogenomics.</title>
        <authorList>
            <person name="Vandepol N."/>
            <person name="Liber J."/>
            <person name="Desiro A."/>
            <person name="Na H."/>
            <person name="Kennedy M."/>
            <person name="Barry K."/>
            <person name="Grigoriev I.V."/>
            <person name="Miller A.N."/>
            <person name="O'Donnell K."/>
            <person name="Stajich J.E."/>
            <person name="Bonito G."/>
        </authorList>
    </citation>
    <scope>NUCLEOTIDE SEQUENCE</scope>
    <source>
        <strain evidence="10">NRRL 2769</strain>
    </source>
</reference>
<feature type="transmembrane region" description="Helical" evidence="8">
    <location>
        <begin position="226"/>
        <end position="249"/>
    </location>
</feature>
<keyword evidence="5 8" id="KW-0812">Transmembrane</keyword>
<organism evidence="10 11">
    <name type="scientific">Entomortierella chlamydospora</name>
    <dbReference type="NCBI Taxonomy" id="101097"/>
    <lineage>
        <taxon>Eukaryota</taxon>
        <taxon>Fungi</taxon>
        <taxon>Fungi incertae sedis</taxon>
        <taxon>Mucoromycota</taxon>
        <taxon>Mortierellomycotina</taxon>
        <taxon>Mortierellomycetes</taxon>
        <taxon>Mortierellales</taxon>
        <taxon>Mortierellaceae</taxon>
        <taxon>Entomortierella</taxon>
    </lineage>
</organism>
<sequence>MSAYPPPNQPYPQHQYPPALNQQYQYGAQPPPQYQPLIPPEHQWGLQPQPGQQHFAPPMPPSYDGTVNPETGLPSKFNPKPKYNDLWALFVFLIQLAGFVVLSYFAITTVKNDGTSGPLVGFFSKSGLITLCISIGVGAVFSVVYFLLTQAFPRAVIMVTFALSILAYLAVALYYIYLKLCVMLQTVTSISKEYPATFVVAFLFLFLQIVYSIYFMVVIAGTYDRFYNTATGSAPATLYVLLIFSLFSFYWTSQVLANIAHTTICGVYATYYFMKGSPQGVTKSPTVESMKRACTTSIGSICFGSLIIAIIQTLRAIANIARNDGNGIVAFIGCLIDCLLACIQGLAEYVNKYAFAQVAIYGKPYIEAAKDTWTIIQDRGIEQIINDNLIGNVWGMAGLLGGILSAVGSYIYLRFATPAFNSNGQFTYAIIIVGFVMGLQIVFTVGTVIDSGVVTTFVCLAEDPAALARTKPELFEKIRATWPQVVQGIHY</sequence>
<feature type="transmembrane region" description="Helical" evidence="8">
    <location>
        <begin position="86"/>
        <end position="107"/>
    </location>
</feature>
<comment type="subcellular location">
    <subcellularLocation>
        <location evidence="8">Cell membrane</location>
        <topology evidence="8">Multi-pass membrane protein</topology>
    </subcellularLocation>
    <subcellularLocation>
        <location evidence="2">Membrane</location>
        <topology evidence="2">Multi-pass membrane protein</topology>
    </subcellularLocation>
</comment>
<feature type="region of interest" description="Disordered" evidence="9">
    <location>
        <begin position="1"/>
        <end position="71"/>
    </location>
</feature>
<comment type="similarity">
    <text evidence="3 8">Belongs to the CTL (choline transporter-like) family.</text>
</comment>
<feature type="transmembrane region" description="Helical" evidence="8">
    <location>
        <begin position="197"/>
        <end position="219"/>
    </location>
</feature>
<accession>A0A9P6T1J1</accession>
<evidence type="ECO:0000256" key="8">
    <source>
        <dbReference type="RuleBase" id="RU368066"/>
    </source>
</evidence>